<dbReference type="STRING" id="387005.A0A183HWH3"/>
<dbReference type="AlphaFoldDB" id="A0A183HWH3"/>
<sequence length="68" mass="7349">MDSETMNISRNSKAILRSFVPLRSIPASDLGRSILADSDKDSSLKVMREGGILSPKMVFAAKVVIIAI</sequence>
<evidence type="ECO:0000313" key="2">
    <source>
        <dbReference type="Proteomes" id="UP000267606"/>
    </source>
</evidence>
<protein>
    <submittedName>
        <fullName evidence="1 3">Uncharacterized protein</fullName>
    </submittedName>
</protein>
<accession>A0A183HWH3</accession>
<organism evidence="3">
    <name type="scientific">Onchocerca flexuosa</name>
    <dbReference type="NCBI Taxonomy" id="387005"/>
    <lineage>
        <taxon>Eukaryota</taxon>
        <taxon>Metazoa</taxon>
        <taxon>Ecdysozoa</taxon>
        <taxon>Nematoda</taxon>
        <taxon>Chromadorea</taxon>
        <taxon>Rhabditida</taxon>
        <taxon>Spirurina</taxon>
        <taxon>Spiruromorpha</taxon>
        <taxon>Filarioidea</taxon>
        <taxon>Onchocercidae</taxon>
        <taxon>Onchocerca</taxon>
    </lineage>
</organism>
<keyword evidence="2" id="KW-1185">Reference proteome</keyword>
<proteinExistence type="predicted"/>
<reference evidence="1 2" key="2">
    <citation type="submission" date="2018-11" db="EMBL/GenBank/DDBJ databases">
        <authorList>
            <consortium name="Pathogen Informatics"/>
        </authorList>
    </citation>
    <scope>NUCLEOTIDE SEQUENCE [LARGE SCALE GENOMIC DNA]</scope>
</reference>
<gene>
    <name evidence="1" type="ORF">OFLC_LOCUS11835</name>
</gene>
<evidence type="ECO:0000313" key="1">
    <source>
        <dbReference type="EMBL" id="VDO79605.1"/>
    </source>
</evidence>
<dbReference type="EMBL" id="UZAJ01017622">
    <property type="protein sequence ID" value="VDO79605.1"/>
    <property type="molecule type" value="Genomic_DNA"/>
</dbReference>
<evidence type="ECO:0000313" key="3">
    <source>
        <dbReference type="WBParaSite" id="OFLC_0001183501-mRNA-1"/>
    </source>
</evidence>
<name>A0A183HWH3_9BILA</name>
<dbReference type="WBParaSite" id="OFLC_0001183501-mRNA-1">
    <property type="protein sequence ID" value="OFLC_0001183501-mRNA-1"/>
    <property type="gene ID" value="OFLC_0001183501"/>
</dbReference>
<reference evidence="3" key="1">
    <citation type="submission" date="2016-06" db="UniProtKB">
        <authorList>
            <consortium name="WormBaseParasite"/>
        </authorList>
    </citation>
    <scope>IDENTIFICATION</scope>
</reference>
<dbReference type="Proteomes" id="UP000267606">
    <property type="component" value="Unassembled WGS sequence"/>
</dbReference>